<dbReference type="InterPro" id="IPR016947">
    <property type="entry name" value="UCP030140"/>
</dbReference>
<dbReference type="CDD" id="cd11527">
    <property type="entry name" value="NTP-PPase_dUTPase"/>
    <property type="match status" value="1"/>
</dbReference>
<name>A0A0M0KH09_ALKHA</name>
<reference evidence="1" key="1">
    <citation type="submission" date="2015-08" db="EMBL/GenBank/DDBJ databases">
        <title>Complete DNA Sequence of Pseudomonas syringae pv. actinidiae, the Causal Agent of Kiwifruit Canker Disease.</title>
        <authorList>
            <person name="Rikkerink E.H.A."/>
            <person name="Fineran P.C."/>
        </authorList>
    </citation>
    <scope>NUCLEOTIDE SEQUENCE</scope>
    <source>
        <strain evidence="1">DSM 13666</strain>
    </source>
</reference>
<dbReference type="PATRIC" id="fig|136160.3.peg.1085"/>
<comment type="caution">
    <text evidence="1">The sequence shown here is derived from an EMBL/GenBank/DDBJ whole genome shotgun (WGS) entry which is preliminary data.</text>
</comment>
<accession>A0A0M0KH09</accession>
<organism evidence="1">
    <name type="scientific">Halalkalibacterium halodurans</name>
    <name type="common">Bacillus halodurans</name>
    <dbReference type="NCBI Taxonomy" id="86665"/>
    <lineage>
        <taxon>Bacteria</taxon>
        <taxon>Bacillati</taxon>
        <taxon>Bacillota</taxon>
        <taxon>Bacilli</taxon>
        <taxon>Bacillales</taxon>
        <taxon>Bacillaceae</taxon>
        <taxon>Halalkalibacterium (ex Joshi et al. 2022)</taxon>
    </lineage>
</organism>
<proteinExistence type="predicted"/>
<gene>
    <name evidence="1" type="ORF">AMD02_04120</name>
</gene>
<dbReference type="SUPFAM" id="SSF101386">
    <property type="entry name" value="all-alpha NTP pyrophosphatases"/>
    <property type="match status" value="1"/>
</dbReference>
<dbReference type="Pfam" id="PF08761">
    <property type="entry name" value="dUTPase_2"/>
    <property type="match status" value="1"/>
</dbReference>
<dbReference type="RefSeq" id="WP_053430541.1">
    <property type="nucleotide sequence ID" value="NZ_CP040441.1"/>
</dbReference>
<protein>
    <submittedName>
        <fullName evidence="1">dUTPase</fullName>
    </submittedName>
</protein>
<dbReference type="InterPro" id="IPR014871">
    <property type="entry name" value="dUTPase/dCTP_pyrophosphatase"/>
</dbReference>
<dbReference type="AlphaFoldDB" id="A0A0M0KH09"/>
<dbReference type="PIRSF" id="PIRSF030140">
    <property type="entry name" value="UCP030140"/>
    <property type="match status" value="1"/>
</dbReference>
<evidence type="ECO:0000313" key="1">
    <source>
        <dbReference type="EMBL" id="KOO38135.1"/>
    </source>
</evidence>
<dbReference type="EMBL" id="LILD01000001">
    <property type="protein sequence ID" value="KOO38135.1"/>
    <property type="molecule type" value="Genomic_DNA"/>
</dbReference>
<dbReference type="Gene3D" id="1.10.4010.10">
    <property type="entry name" value="Type II deoxyuridine triphosphatase"/>
    <property type="match status" value="1"/>
</dbReference>
<sequence length="162" mass="18930">MNLNKLFTLQQTLNERIQTEHGLTGYDLFHEQLLALKVEIGELANETRCFKYWSKKGPSPTTVILEEYVDGLHFVLTLGLTLRMTDVEIKQMDHETNTLTEQFLLVFRAISELEQSRTEQAFRTLFSHYIALGEKLNFSTVEIEKAYLDKNKVNHQRQDEGY</sequence>
<dbReference type="GeneID" id="87598654"/>